<protein>
    <submittedName>
        <fullName evidence="2">Uncharacterized protein</fullName>
    </submittedName>
</protein>
<evidence type="ECO:0000313" key="2">
    <source>
        <dbReference type="EMBL" id="EPS32018.1"/>
    </source>
</evidence>
<proteinExistence type="predicted"/>
<feature type="region of interest" description="Disordered" evidence="1">
    <location>
        <begin position="33"/>
        <end position="59"/>
    </location>
</feature>
<accession>S8AZX8</accession>
<dbReference type="Proteomes" id="UP000019376">
    <property type="component" value="Unassembled WGS sequence"/>
</dbReference>
<organism evidence="2 3">
    <name type="scientific">Penicillium oxalicum (strain 114-2 / CGMCC 5302)</name>
    <name type="common">Penicillium decumbens</name>
    <dbReference type="NCBI Taxonomy" id="933388"/>
    <lineage>
        <taxon>Eukaryota</taxon>
        <taxon>Fungi</taxon>
        <taxon>Dikarya</taxon>
        <taxon>Ascomycota</taxon>
        <taxon>Pezizomycotina</taxon>
        <taxon>Eurotiomycetes</taxon>
        <taxon>Eurotiomycetidae</taxon>
        <taxon>Eurotiales</taxon>
        <taxon>Aspergillaceae</taxon>
        <taxon>Penicillium</taxon>
    </lineage>
</organism>
<dbReference type="AlphaFoldDB" id="S8AZX8"/>
<evidence type="ECO:0000256" key="1">
    <source>
        <dbReference type="SAM" id="MobiDB-lite"/>
    </source>
</evidence>
<gene>
    <name evidence="2" type="ORF">PDE_06977</name>
</gene>
<feature type="compositionally biased region" description="Basic residues" evidence="1">
    <location>
        <begin position="115"/>
        <end position="124"/>
    </location>
</feature>
<name>S8AZX8_PENO1</name>
<reference evidence="2 3" key="1">
    <citation type="journal article" date="2013" name="PLoS ONE">
        <title>Genomic and secretomic analyses reveal unique features of the lignocellulolytic enzyme system of Penicillium decumbens.</title>
        <authorList>
            <person name="Liu G."/>
            <person name="Zhang L."/>
            <person name="Wei X."/>
            <person name="Zou G."/>
            <person name="Qin Y."/>
            <person name="Ma L."/>
            <person name="Li J."/>
            <person name="Zheng H."/>
            <person name="Wang S."/>
            <person name="Wang C."/>
            <person name="Xun L."/>
            <person name="Zhao G.-P."/>
            <person name="Zhou Z."/>
            <person name="Qu Y."/>
        </authorList>
    </citation>
    <scope>NUCLEOTIDE SEQUENCE [LARGE SCALE GENOMIC DNA]</scope>
    <source>
        <strain evidence="3">114-2 / CGMCC 5302</strain>
    </source>
</reference>
<evidence type="ECO:0000313" key="3">
    <source>
        <dbReference type="Proteomes" id="UP000019376"/>
    </source>
</evidence>
<feature type="region of interest" description="Disordered" evidence="1">
    <location>
        <begin position="113"/>
        <end position="132"/>
    </location>
</feature>
<sequence length="132" mass="14354">MTTSTPTFTPIQLCTQLAPMTLCCASNFGKRLNHSNANSEPSSSKSTHLTGKLKSDPSMSDSLLYSAFCHREKKSSSPPSGLLKWHQSHLVQAAGDHPDPISDHHPINHLVLERKMKRPGAKKRGGGEKGKV</sequence>
<keyword evidence="3" id="KW-1185">Reference proteome</keyword>
<feature type="compositionally biased region" description="Low complexity" evidence="1">
    <location>
        <begin position="34"/>
        <end position="46"/>
    </location>
</feature>
<dbReference type="EMBL" id="KB644414">
    <property type="protein sequence ID" value="EPS32018.1"/>
    <property type="molecule type" value="Genomic_DNA"/>
</dbReference>
<dbReference type="HOGENOM" id="CLU_1917777_0_0_1"/>